<evidence type="ECO:0000256" key="3">
    <source>
        <dbReference type="ARBA" id="ARBA00022898"/>
    </source>
</evidence>
<keyword evidence="8" id="KW-1185">Reference proteome</keyword>
<dbReference type="PATRIC" id="fig|1341181.4.peg.696"/>
<reference evidence="7 8" key="1">
    <citation type="submission" date="2013-08" db="EMBL/GenBank/DDBJ databases">
        <title>Flavobacterium limnosediminis JC2902 genome sequencing.</title>
        <authorList>
            <person name="Lee K."/>
            <person name="Yi H."/>
            <person name="Park S."/>
            <person name="Chun J."/>
        </authorList>
    </citation>
    <scope>NUCLEOTIDE SEQUENCE [LARGE SCALE GENOMIC DNA]</scope>
    <source>
        <strain evidence="7 8">JC2902</strain>
    </source>
</reference>
<evidence type="ECO:0000313" key="8">
    <source>
        <dbReference type="Proteomes" id="UP000018004"/>
    </source>
</evidence>
<proteinExistence type="inferred from homology"/>
<comment type="similarity">
    <text evidence="2">Belongs to the ACC deaminase/D-cysteine desulfhydrase family.</text>
</comment>
<dbReference type="RefSeq" id="WP_023578373.1">
    <property type="nucleotide sequence ID" value="NZ_AVGG01000002.1"/>
</dbReference>
<evidence type="ECO:0000256" key="1">
    <source>
        <dbReference type="ARBA" id="ARBA00001933"/>
    </source>
</evidence>
<feature type="domain" description="Tryptophan synthase beta chain-like PALP" evidence="6">
    <location>
        <begin position="14"/>
        <end position="278"/>
    </location>
</feature>
<dbReference type="EMBL" id="AVGG01000002">
    <property type="protein sequence ID" value="ESU29305.1"/>
    <property type="molecule type" value="Genomic_DNA"/>
</dbReference>
<evidence type="ECO:0000313" key="7">
    <source>
        <dbReference type="EMBL" id="ESU29305.1"/>
    </source>
</evidence>
<evidence type="ECO:0000256" key="4">
    <source>
        <dbReference type="PIRSR" id="PIRSR006278-1"/>
    </source>
</evidence>
<dbReference type="PANTHER" id="PTHR43780">
    <property type="entry name" value="1-AMINOCYCLOPROPANE-1-CARBOXYLATE DEAMINASE-RELATED"/>
    <property type="match status" value="1"/>
</dbReference>
<protein>
    <submittedName>
        <fullName evidence="7">1-aminocyclopropane-1-carboxylate deaminase</fullName>
    </submittedName>
</protein>
<dbReference type="PANTHER" id="PTHR43780:SF2">
    <property type="entry name" value="1-AMINOCYCLOPROPANE-1-CARBOXYLATE DEAMINASE-RELATED"/>
    <property type="match status" value="1"/>
</dbReference>
<evidence type="ECO:0000256" key="5">
    <source>
        <dbReference type="PIRSR" id="PIRSR006278-2"/>
    </source>
</evidence>
<comment type="cofactor">
    <cofactor evidence="1">
        <name>pyridoxal 5'-phosphate</name>
        <dbReference type="ChEBI" id="CHEBI:597326"/>
    </cofactor>
</comment>
<accession>V6SY26</accession>
<dbReference type="OrthoDB" id="9801249at2"/>
<dbReference type="SUPFAM" id="SSF53686">
    <property type="entry name" value="Tryptophan synthase beta subunit-like PLP-dependent enzymes"/>
    <property type="match status" value="1"/>
</dbReference>
<dbReference type="Gene3D" id="3.40.50.1100">
    <property type="match status" value="2"/>
</dbReference>
<evidence type="ECO:0000256" key="2">
    <source>
        <dbReference type="ARBA" id="ARBA00008639"/>
    </source>
</evidence>
<dbReference type="InterPro" id="IPR036052">
    <property type="entry name" value="TrpB-like_PALP_sf"/>
</dbReference>
<gene>
    <name evidence="7" type="ORF">FLJC2902T_07010</name>
</gene>
<keyword evidence="3 5" id="KW-0663">Pyridoxal phosphate</keyword>
<dbReference type="InterPro" id="IPR027278">
    <property type="entry name" value="ACCD_DCysDesulf"/>
</dbReference>
<dbReference type="STRING" id="1341181.FLJC2902T_07010"/>
<sequence>MQSYNQEIKNISVKGVSLFLKREDLLDPEISGNKYRKLKYNLIKAKSEGFTVLLTFGGAFSNHIAAVAAAGKKYGFETIGVIRGEELADKISDNPTLLSAKQNGMKFVFVSREVFREKDAPEFIGKLRLEYGDFYLLPEGGTNDLAVKGCEEILTADDAEFTHVCCAVGTGGTLSGIINSSGENQKVIGFPSLKGSFLSDDIRSFVKTKNNWELITEYHFGGYGKISEELILFLNGFYQETGVSLDPVYTGKMMFGIYDLIEKGYFPEGSKILAVHTGGLQGCKGMNLLLKKKQLPLLNYI</sequence>
<dbReference type="PIRSF" id="PIRSF006278">
    <property type="entry name" value="ACCD_DCysDesulf"/>
    <property type="match status" value="1"/>
</dbReference>
<dbReference type="Pfam" id="PF00291">
    <property type="entry name" value="PALP"/>
    <property type="match status" value="1"/>
</dbReference>
<dbReference type="GO" id="GO:0019148">
    <property type="term" value="F:D-cysteine desulfhydrase activity"/>
    <property type="evidence" value="ECO:0007669"/>
    <property type="project" value="TreeGrafter"/>
</dbReference>
<organism evidence="7 8">
    <name type="scientific">Flavobacterium limnosediminis JC2902</name>
    <dbReference type="NCBI Taxonomy" id="1341181"/>
    <lineage>
        <taxon>Bacteria</taxon>
        <taxon>Pseudomonadati</taxon>
        <taxon>Bacteroidota</taxon>
        <taxon>Flavobacteriia</taxon>
        <taxon>Flavobacteriales</taxon>
        <taxon>Flavobacteriaceae</taxon>
        <taxon>Flavobacterium</taxon>
    </lineage>
</organism>
<comment type="caution">
    <text evidence="7">The sequence shown here is derived from an EMBL/GenBank/DDBJ whole genome shotgun (WGS) entry which is preliminary data.</text>
</comment>
<feature type="active site" description="Nucleophile" evidence="4">
    <location>
        <position position="61"/>
    </location>
</feature>
<name>V6SY26_9FLAO</name>
<evidence type="ECO:0000259" key="6">
    <source>
        <dbReference type="Pfam" id="PF00291"/>
    </source>
</evidence>
<dbReference type="InterPro" id="IPR001926">
    <property type="entry name" value="TrpB-like_PALP"/>
</dbReference>
<feature type="modified residue" description="N6-(pyridoxal phosphate)lysine" evidence="5">
    <location>
        <position position="34"/>
    </location>
</feature>
<dbReference type="eggNOG" id="COG2515">
    <property type="taxonomic scope" value="Bacteria"/>
</dbReference>
<dbReference type="Proteomes" id="UP000018004">
    <property type="component" value="Unassembled WGS sequence"/>
</dbReference>
<dbReference type="AlphaFoldDB" id="V6SY26"/>